<protein>
    <submittedName>
        <fullName evidence="2">NUDIX domain-containing protein</fullName>
    </submittedName>
</protein>
<proteinExistence type="predicted"/>
<dbReference type="RefSeq" id="WP_308955424.1">
    <property type="nucleotide sequence ID" value="NZ_JASVDU010000005.1"/>
</dbReference>
<organism evidence="2 3">
    <name type="scientific">Acinetobacter gerneri</name>
    <dbReference type="NCBI Taxonomy" id="202952"/>
    <lineage>
        <taxon>Bacteria</taxon>
        <taxon>Pseudomonadati</taxon>
        <taxon>Pseudomonadota</taxon>
        <taxon>Gammaproteobacteria</taxon>
        <taxon>Moraxellales</taxon>
        <taxon>Moraxellaceae</taxon>
        <taxon>Acinetobacter</taxon>
    </lineage>
</organism>
<sequence length="148" mass="17140">MIPIRSVVVSAVLFSKINSEFRMLLMKRVKGDFWCHVAGKIEANETASQAILREICEETEIQVQELYSADYLEQFYEASLNVIELIPAFVGFCADDQQVILNHEHTEYKWCTLSEAQALVPFSNQKKLYDFVWQNFIDQTPEALLKIK</sequence>
<evidence type="ECO:0000259" key="1">
    <source>
        <dbReference type="PROSITE" id="PS51462"/>
    </source>
</evidence>
<dbReference type="Gene3D" id="3.90.79.10">
    <property type="entry name" value="Nucleoside Triphosphate Pyrophosphohydrolase"/>
    <property type="match status" value="1"/>
</dbReference>
<name>A0AAW8JGG9_9GAMM</name>
<feature type="domain" description="Nudix hydrolase" evidence="1">
    <location>
        <begin position="4"/>
        <end position="135"/>
    </location>
</feature>
<dbReference type="PROSITE" id="PS51462">
    <property type="entry name" value="NUDIX"/>
    <property type="match status" value="1"/>
</dbReference>
<dbReference type="Proteomes" id="UP001243195">
    <property type="component" value="Unassembled WGS sequence"/>
</dbReference>
<dbReference type="Pfam" id="PF00293">
    <property type="entry name" value="NUDIX"/>
    <property type="match status" value="1"/>
</dbReference>
<dbReference type="SUPFAM" id="SSF55811">
    <property type="entry name" value="Nudix"/>
    <property type="match status" value="1"/>
</dbReference>
<dbReference type="PANTHER" id="PTHR43736:SF1">
    <property type="entry name" value="DIHYDRONEOPTERIN TRIPHOSPHATE DIPHOSPHATASE"/>
    <property type="match status" value="1"/>
</dbReference>
<accession>A0AAW8JGG9</accession>
<dbReference type="CDD" id="cd04664">
    <property type="entry name" value="NUDIX_DHNTPase_like"/>
    <property type="match status" value="1"/>
</dbReference>
<reference evidence="2" key="1">
    <citation type="submission" date="2023-08" db="EMBL/GenBank/DDBJ databases">
        <title>Emergence of clinically-relevant ST2 carbapenem-resistant Acinetobacter baumannii strains in hospital sewages in Zhejiang, East of China.</title>
        <authorList>
            <person name="Kaichao C."/>
            <person name="Zhang R."/>
        </authorList>
    </citation>
    <scope>NUCLEOTIDE SEQUENCE</scope>
    <source>
        <strain evidence="2">M-SY-60</strain>
    </source>
</reference>
<dbReference type="AlphaFoldDB" id="A0AAW8JGG9"/>
<evidence type="ECO:0000313" key="2">
    <source>
        <dbReference type="EMBL" id="MDQ9070914.1"/>
    </source>
</evidence>
<dbReference type="PANTHER" id="PTHR43736">
    <property type="entry name" value="ADP-RIBOSE PYROPHOSPHATASE"/>
    <property type="match status" value="1"/>
</dbReference>
<evidence type="ECO:0000313" key="3">
    <source>
        <dbReference type="Proteomes" id="UP001243195"/>
    </source>
</evidence>
<dbReference type="InterPro" id="IPR000086">
    <property type="entry name" value="NUDIX_hydrolase_dom"/>
</dbReference>
<dbReference type="GO" id="GO:0003824">
    <property type="term" value="F:catalytic activity"/>
    <property type="evidence" value="ECO:0007669"/>
    <property type="project" value="UniProtKB-ARBA"/>
</dbReference>
<dbReference type="EMBL" id="JAVIDA010000005">
    <property type="protein sequence ID" value="MDQ9070914.1"/>
    <property type="molecule type" value="Genomic_DNA"/>
</dbReference>
<gene>
    <name evidence="2" type="ORF">RFH51_05490</name>
</gene>
<comment type="caution">
    <text evidence="2">The sequence shown here is derived from an EMBL/GenBank/DDBJ whole genome shotgun (WGS) entry which is preliminary data.</text>
</comment>
<dbReference type="InterPro" id="IPR015797">
    <property type="entry name" value="NUDIX_hydrolase-like_dom_sf"/>
</dbReference>